<evidence type="ECO:0000256" key="2">
    <source>
        <dbReference type="ARBA" id="ARBA00022801"/>
    </source>
</evidence>
<comment type="function">
    <text evidence="5">Zinc chaperone that directly transfers zinc cofactor to target proteins, thereby activating them. Zinc is transferred from the CXCC motif in the GTPase domain to the zinc binding site in target proteins in a process requiring GTP hydrolysis.</text>
</comment>
<evidence type="ECO:0000256" key="3">
    <source>
        <dbReference type="ARBA" id="ARBA00023186"/>
    </source>
</evidence>
<sequence length="395" mass="42763">MIAIDMLLHYVLWCGEFMNVEGADVFGMKRKKAVDSRDDSAVAPPVRTVPVTLLTGFLGAGKTTLLNALLTEPSMCDAAVIVNEFGSVPIDHGLVRTGSERYFRTTTGCICCTATSDIRTSLYELHQAFLEGMMPQVSRVVIETTGLADPAPIINSLIAGGTPALGLRDHIVARHFHLSGVVTAFDVVAGPAMLDSFIEGWKQLAFADHIVLTKTDLADAAAVDRDSLADLNPAASFHDRNAVDFDLMSLFAASDYSLSGKPEDAPGWLAADRLSLHAAHQHDINRHGVGIEAFDLTFDGAFDPQAIVTFLELVTSNVHSGLLRLKGIFGATDDPERPVVAHAVQHRLYPLTRLERWPDGNRSTRIVLIGMDMPQQPIRALFETLASQAGRKGRA</sequence>
<dbReference type="AlphaFoldDB" id="A0A2L2LFT0"/>
<dbReference type="Gene3D" id="3.40.50.300">
    <property type="entry name" value="P-loop containing nucleotide triphosphate hydrolases"/>
    <property type="match status" value="1"/>
</dbReference>
<keyword evidence="2" id="KW-0378">Hydrolase</keyword>
<dbReference type="InterPro" id="IPR051316">
    <property type="entry name" value="Zinc-reg_GTPase_activator"/>
</dbReference>
<evidence type="ECO:0000313" key="9">
    <source>
        <dbReference type="Proteomes" id="UP000237717"/>
    </source>
</evidence>
<accession>A0A2L2LFT0</accession>
<evidence type="ECO:0000256" key="5">
    <source>
        <dbReference type="ARBA" id="ARBA00045658"/>
    </source>
</evidence>
<evidence type="ECO:0000259" key="7">
    <source>
        <dbReference type="SMART" id="SM00833"/>
    </source>
</evidence>
<dbReference type="CDD" id="cd03112">
    <property type="entry name" value="CobW-like"/>
    <property type="match status" value="1"/>
</dbReference>
<dbReference type="Proteomes" id="UP000237717">
    <property type="component" value="Chromosome II"/>
</dbReference>
<feature type="domain" description="CobW C-terminal" evidence="7">
    <location>
        <begin position="291"/>
        <end position="386"/>
    </location>
</feature>
<dbReference type="SUPFAM" id="SSF52540">
    <property type="entry name" value="P-loop containing nucleoside triphosphate hydrolases"/>
    <property type="match status" value="1"/>
</dbReference>
<keyword evidence="3" id="KW-0143">Chaperone</keyword>
<dbReference type="EMBL" id="CP026925">
    <property type="protein sequence ID" value="AVH43199.1"/>
    <property type="molecule type" value="Genomic_DNA"/>
</dbReference>
<dbReference type="GO" id="GO:0005737">
    <property type="term" value="C:cytoplasm"/>
    <property type="evidence" value="ECO:0007669"/>
    <property type="project" value="TreeGrafter"/>
</dbReference>
<keyword evidence="1" id="KW-0547">Nucleotide-binding</keyword>
<organism evidence="8 9">
    <name type="scientific">Agrobacterium tumefaciens</name>
    <dbReference type="NCBI Taxonomy" id="358"/>
    <lineage>
        <taxon>Bacteria</taxon>
        <taxon>Pseudomonadati</taxon>
        <taxon>Pseudomonadota</taxon>
        <taxon>Alphaproteobacteria</taxon>
        <taxon>Hyphomicrobiales</taxon>
        <taxon>Rhizobiaceae</taxon>
        <taxon>Rhizobium/Agrobacterium group</taxon>
        <taxon>Agrobacterium</taxon>
        <taxon>Agrobacterium tumefaciens complex</taxon>
    </lineage>
</organism>
<protein>
    <submittedName>
        <fullName evidence="8">Cobalamin biosynthesis protein</fullName>
    </submittedName>
</protein>
<dbReference type="GO" id="GO:0016787">
    <property type="term" value="F:hydrolase activity"/>
    <property type="evidence" value="ECO:0007669"/>
    <property type="project" value="UniProtKB-KW"/>
</dbReference>
<comment type="similarity">
    <text evidence="4">Belongs to the SIMIBI class G3E GTPase family. ZNG1 subfamily.</text>
</comment>
<evidence type="ECO:0000256" key="6">
    <source>
        <dbReference type="ARBA" id="ARBA00049117"/>
    </source>
</evidence>
<evidence type="ECO:0000256" key="1">
    <source>
        <dbReference type="ARBA" id="ARBA00022741"/>
    </source>
</evidence>
<dbReference type="InterPro" id="IPR027417">
    <property type="entry name" value="P-loop_NTPase"/>
</dbReference>
<dbReference type="PANTHER" id="PTHR13748">
    <property type="entry name" value="COBW-RELATED"/>
    <property type="match status" value="1"/>
</dbReference>
<proteinExistence type="inferred from homology"/>
<name>A0A2L2LFT0_AGRTU</name>
<dbReference type="Gene3D" id="3.30.1220.10">
    <property type="entry name" value="CobW-like, C-terminal domain"/>
    <property type="match status" value="1"/>
</dbReference>
<evidence type="ECO:0000313" key="8">
    <source>
        <dbReference type="EMBL" id="AVH43199.1"/>
    </source>
</evidence>
<dbReference type="InterPro" id="IPR036627">
    <property type="entry name" value="CobW-likC_sf"/>
</dbReference>
<dbReference type="Pfam" id="PF07683">
    <property type="entry name" value="CobW_C"/>
    <property type="match status" value="1"/>
</dbReference>
<comment type="catalytic activity">
    <reaction evidence="6">
        <text>GTP + H2O = GDP + phosphate + H(+)</text>
        <dbReference type="Rhea" id="RHEA:19669"/>
        <dbReference type="ChEBI" id="CHEBI:15377"/>
        <dbReference type="ChEBI" id="CHEBI:15378"/>
        <dbReference type="ChEBI" id="CHEBI:37565"/>
        <dbReference type="ChEBI" id="CHEBI:43474"/>
        <dbReference type="ChEBI" id="CHEBI:58189"/>
    </reaction>
    <physiologicalReaction direction="left-to-right" evidence="6">
        <dbReference type="Rhea" id="RHEA:19670"/>
    </physiologicalReaction>
</comment>
<gene>
    <name evidence="8" type="ORF">At1D1609_31460</name>
</gene>
<dbReference type="PANTHER" id="PTHR13748:SF62">
    <property type="entry name" value="COBW DOMAIN-CONTAINING PROTEIN"/>
    <property type="match status" value="1"/>
</dbReference>
<dbReference type="Pfam" id="PF02492">
    <property type="entry name" value="cobW"/>
    <property type="match status" value="1"/>
</dbReference>
<dbReference type="SMART" id="SM00833">
    <property type="entry name" value="CobW_C"/>
    <property type="match status" value="1"/>
</dbReference>
<dbReference type="InterPro" id="IPR011629">
    <property type="entry name" value="CobW-like_C"/>
</dbReference>
<dbReference type="SUPFAM" id="SSF90002">
    <property type="entry name" value="Hypothetical protein YjiA, C-terminal domain"/>
    <property type="match status" value="1"/>
</dbReference>
<reference evidence="8 9" key="1">
    <citation type="submission" date="2018-02" db="EMBL/GenBank/DDBJ databases">
        <title>Complete genome sequence of Agrobacterium tumefaciens 1D1609.</title>
        <authorList>
            <person name="Cho S.-T."/>
            <person name="Haryono M."/>
            <person name="Chang H.-H."/>
            <person name="Santos M.N."/>
            <person name="Lai E.-M."/>
            <person name="Kuo C.-H."/>
        </authorList>
    </citation>
    <scope>NUCLEOTIDE SEQUENCE [LARGE SCALE GENOMIC DNA]</scope>
    <source>
        <strain evidence="8 9">1D1609</strain>
    </source>
</reference>
<evidence type="ECO:0000256" key="4">
    <source>
        <dbReference type="ARBA" id="ARBA00034320"/>
    </source>
</evidence>
<dbReference type="InterPro" id="IPR003495">
    <property type="entry name" value="CobW/HypB/UreG_nucleotide-bd"/>
</dbReference>
<dbReference type="GO" id="GO:0000166">
    <property type="term" value="F:nucleotide binding"/>
    <property type="evidence" value="ECO:0007669"/>
    <property type="project" value="UniProtKB-KW"/>
</dbReference>